<dbReference type="RefSeq" id="WP_106222992.1">
    <property type="nucleotide sequence ID" value="NZ_PVWP01000015.1"/>
</dbReference>
<accession>A0ABX5F698</accession>
<reference evidence="1 2" key="1">
    <citation type="submission" date="2018-03" db="EMBL/GenBank/DDBJ databases">
        <title>The ancient ancestry and fast evolution of plastids.</title>
        <authorList>
            <person name="Moore K.R."/>
            <person name="Magnabosco C."/>
            <person name="Momper L."/>
            <person name="Gold D.A."/>
            <person name="Bosak T."/>
            <person name="Fournier G.P."/>
        </authorList>
    </citation>
    <scope>NUCLEOTIDE SEQUENCE [LARGE SCALE GENOMIC DNA]</scope>
    <source>
        <strain evidence="1 2">CCALA 015</strain>
    </source>
</reference>
<evidence type="ECO:0000313" key="1">
    <source>
        <dbReference type="EMBL" id="PSB35795.1"/>
    </source>
</evidence>
<keyword evidence="2" id="KW-1185">Reference proteome</keyword>
<dbReference type="SUPFAM" id="SSF56655">
    <property type="entry name" value="Carbohydrate phosphatase"/>
    <property type="match status" value="1"/>
</dbReference>
<protein>
    <submittedName>
        <fullName evidence="1">Inositol phosphatase</fullName>
    </submittedName>
</protein>
<dbReference type="PRINTS" id="PR00377">
    <property type="entry name" value="IMPHPHTASES"/>
</dbReference>
<evidence type="ECO:0000313" key="2">
    <source>
        <dbReference type="Proteomes" id="UP000238218"/>
    </source>
</evidence>
<dbReference type="EMBL" id="PVWP01000015">
    <property type="protein sequence ID" value="PSB35795.1"/>
    <property type="molecule type" value="Genomic_DNA"/>
</dbReference>
<sequence>MKVPTPHPLDSRLESLLDRVAERQRADFGHSQPDLKADGSFITACDRWSDATLVEGLAELFPGEGVLSEEGRQQVPATPAYWVVDPLDGTTNFAAGIPYWAISMARFEAGVPVLAILDVPPLRQRIVAIRGQGAWRNGKPIPPPALQLHNAGCASLCSRSIRVLQKLPHRPFPGKIRLLGVASLNLVSVAMGQTMAALEATPKIWDLAAAWLVLEELGCPLRWLGASPLGLQPGQDLALTDFPVLVANRQETLERFMPWAEALESQEPTKHVI</sequence>
<dbReference type="Proteomes" id="UP000238218">
    <property type="component" value="Unassembled WGS sequence"/>
</dbReference>
<organism evidence="1 2">
    <name type="scientific">Aphanothece cf. minutissima CCALA 015</name>
    <dbReference type="NCBI Taxonomy" id="2107695"/>
    <lineage>
        <taxon>Bacteria</taxon>
        <taxon>Bacillati</taxon>
        <taxon>Cyanobacteriota</taxon>
        <taxon>Cyanophyceae</taxon>
        <taxon>Oscillatoriophycideae</taxon>
        <taxon>Chroococcales</taxon>
        <taxon>Aphanothecaceae</taxon>
        <taxon>Aphanothece</taxon>
    </lineage>
</organism>
<gene>
    <name evidence="1" type="ORF">C7B81_15770</name>
</gene>
<dbReference type="CDD" id="cd01643">
    <property type="entry name" value="Bacterial_IMPase_like_2"/>
    <property type="match status" value="1"/>
</dbReference>
<proteinExistence type="predicted"/>
<dbReference type="PANTHER" id="PTHR20854:SF4">
    <property type="entry name" value="INOSITOL-1-MONOPHOSPHATASE-RELATED"/>
    <property type="match status" value="1"/>
</dbReference>
<dbReference type="Gene3D" id="3.40.190.80">
    <property type="match status" value="1"/>
</dbReference>
<dbReference type="InterPro" id="IPR000760">
    <property type="entry name" value="Inositol_monophosphatase-like"/>
</dbReference>
<dbReference type="Gene3D" id="3.30.540.10">
    <property type="entry name" value="Fructose-1,6-Bisphosphatase, subunit A, domain 1"/>
    <property type="match status" value="1"/>
</dbReference>
<comment type="caution">
    <text evidence="1">The sequence shown here is derived from an EMBL/GenBank/DDBJ whole genome shotgun (WGS) entry which is preliminary data.</text>
</comment>
<dbReference type="PANTHER" id="PTHR20854">
    <property type="entry name" value="INOSITOL MONOPHOSPHATASE"/>
    <property type="match status" value="1"/>
</dbReference>
<name>A0ABX5F698_9CHRO</name>
<dbReference type="Pfam" id="PF00459">
    <property type="entry name" value="Inositol_P"/>
    <property type="match status" value="1"/>
</dbReference>